<keyword evidence="1" id="KW-1133">Transmembrane helix</keyword>
<evidence type="ECO:0000313" key="2">
    <source>
        <dbReference type="EMBL" id="UTJ05526.1"/>
    </source>
</evidence>
<organism evidence="2 3">
    <name type="scientific">Arcobacter roscoffensis</name>
    <dbReference type="NCBI Taxonomy" id="2961520"/>
    <lineage>
        <taxon>Bacteria</taxon>
        <taxon>Pseudomonadati</taxon>
        <taxon>Campylobacterota</taxon>
        <taxon>Epsilonproteobacteria</taxon>
        <taxon>Campylobacterales</taxon>
        <taxon>Arcobacteraceae</taxon>
        <taxon>Arcobacter</taxon>
    </lineage>
</organism>
<name>A0ABY5E1C6_9BACT</name>
<keyword evidence="1" id="KW-0812">Transmembrane</keyword>
<dbReference type="RefSeq" id="WP_254575707.1">
    <property type="nucleotide sequence ID" value="NZ_CP100595.1"/>
</dbReference>
<proteinExistence type="predicted"/>
<feature type="transmembrane region" description="Helical" evidence="1">
    <location>
        <begin position="99"/>
        <end position="119"/>
    </location>
</feature>
<gene>
    <name evidence="2" type="ORF">NJU99_09640</name>
</gene>
<feature type="transmembrane region" description="Helical" evidence="1">
    <location>
        <begin position="35"/>
        <end position="53"/>
    </location>
</feature>
<feature type="transmembrane region" description="Helical" evidence="1">
    <location>
        <begin position="69"/>
        <end position="87"/>
    </location>
</feature>
<evidence type="ECO:0000313" key="3">
    <source>
        <dbReference type="Proteomes" id="UP001060012"/>
    </source>
</evidence>
<dbReference type="EMBL" id="CP100595">
    <property type="protein sequence ID" value="UTJ05526.1"/>
    <property type="molecule type" value="Genomic_DNA"/>
</dbReference>
<accession>A0ABY5E1C6</accession>
<sequence length="129" mass="15280">MTTRNLFIITFIAIIGVYLYVFGEIKTIEMLKEEYLFLLALVPLLLVFVFFKVKLKNYELIDFNKNSNLSLKTTIIFFLVFQVIDYVSYDGFIGMISQWILYWIMGLIALLVIENINFYRNYKLANNKS</sequence>
<keyword evidence="1" id="KW-0472">Membrane</keyword>
<evidence type="ECO:0000256" key="1">
    <source>
        <dbReference type="SAM" id="Phobius"/>
    </source>
</evidence>
<protein>
    <submittedName>
        <fullName evidence="2">Uncharacterized protein</fullName>
    </submittedName>
</protein>
<keyword evidence="3" id="KW-1185">Reference proteome</keyword>
<reference evidence="2" key="1">
    <citation type="submission" date="2022-07" db="EMBL/GenBank/DDBJ databases">
        <title>Arcobacter roscoffensis sp. nov., a marine bacterium isolated from coastal seawater collected from Roscoff, France.</title>
        <authorList>
            <person name="Pascual J."/>
            <person name="Lepeaux C."/>
            <person name="Methner A."/>
            <person name="Overmann J."/>
        </authorList>
    </citation>
    <scope>NUCLEOTIDE SEQUENCE</scope>
    <source>
        <strain evidence="2">ARW1-2F2</strain>
    </source>
</reference>
<feature type="transmembrane region" description="Helical" evidence="1">
    <location>
        <begin position="6"/>
        <end position="23"/>
    </location>
</feature>
<dbReference type="Proteomes" id="UP001060012">
    <property type="component" value="Chromosome"/>
</dbReference>